<reference evidence="15" key="1">
    <citation type="journal article" date="2019" name="Int. J. Syst. Evol. Microbiol.">
        <title>The Global Catalogue of Microorganisms (GCM) 10K type strain sequencing project: providing services to taxonomists for standard genome sequencing and annotation.</title>
        <authorList>
            <consortium name="The Broad Institute Genomics Platform"/>
            <consortium name="The Broad Institute Genome Sequencing Center for Infectious Disease"/>
            <person name="Wu L."/>
            <person name="Ma J."/>
        </authorList>
    </citation>
    <scope>NUCLEOTIDE SEQUENCE [LARGE SCALE GENOMIC DNA]</scope>
    <source>
        <strain evidence="15">PCU 280</strain>
    </source>
</reference>
<evidence type="ECO:0000259" key="13">
    <source>
        <dbReference type="Pfam" id="PF09084"/>
    </source>
</evidence>
<comment type="subunit">
    <text evidence="4">Homodimer.</text>
</comment>
<accession>A0ABW1V486</accession>
<comment type="pathway">
    <text evidence="2">Cofactor biosynthesis; thiamine diphosphate biosynthesis.</text>
</comment>
<evidence type="ECO:0000256" key="10">
    <source>
        <dbReference type="ARBA" id="ARBA00033171"/>
    </source>
</evidence>
<dbReference type="Proteomes" id="UP001596233">
    <property type="component" value="Unassembled WGS sequence"/>
</dbReference>
<comment type="caution">
    <text evidence="14">The sequence shown here is derived from an EMBL/GenBank/DDBJ whole genome shotgun (WGS) entry which is preliminary data.</text>
</comment>
<dbReference type="PANTHER" id="PTHR31528">
    <property type="entry name" value="4-AMINO-5-HYDROXYMETHYL-2-METHYLPYRIMIDINE PHOSPHATE SYNTHASE THI11-RELATED"/>
    <property type="match status" value="1"/>
</dbReference>
<dbReference type="Pfam" id="PF09084">
    <property type="entry name" value="NMT1"/>
    <property type="match status" value="1"/>
</dbReference>
<evidence type="ECO:0000313" key="14">
    <source>
        <dbReference type="EMBL" id="MFC6332560.1"/>
    </source>
</evidence>
<feature type="domain" description="SsuA/THI5-like" evidence="13">
    <location>
        <begin position="70"/>
        <end position="272"/>
    </location>
</feature>
<comment type="function">
    <text evidence="1">Responsible for the formation of the pyrimidine heterocycle in the thiamine biosynthesis pathway. Catalyzes the formation of hydroxymethylpyrimidine phosphate (HMP-P) from histidine and pyridoxal phosphate (PLP). The protein uses PLP and the active site histidine to form HMP-P, generating an inactive enzyme. The enzyme can only undergo a single turnover, which suggests it is a suicide enzyme.</text>
</comment>
<dbReference type="InterPro" id="IPR015168">
    <property type="entry name" value="SsuA/THI5"/>
</dbReference>
<evidence type="ECO:0000256" key="7">
    <source>
        <dbReference type="ARBA" id="ARBA00022898"/>
    </source>
</evidence>
<dbReference type="EMBL" id="JBHSTE010000002">
    <property type="protein sequence ID" value="MFC6332560.1"/>
    <property type="molecule type" value="Genomic_DNA"/>
</dbReference>
<evidence type="ECO:0000256" key="5">
    <source>
        <dbReference type="ARBA" id="ARBA00022679"/>
    </source>
</evidence>
<keyword evidence="7" id="KW-0663">Pyridoxal phosphate</keyword>
<keyword evidence="15" id="KW-1185">Reference proteome</keyword>
<evidence type="ECO:0000256" key="11">
    <source>
        <dbReference type="ARBA" id="ARBA00048179"/>
    </source>
</evidence>
<organism evidence="14 15">
    <name type="scientific">Paenibacillus septentrionalis</name>
    <dbReference type="NCBI Taxonomy" id="429342"/>
    <lineage>
        <taxon>Bacteria</taxon>
        <taxon>Bacillati</taxon>
        <taxon>Bacillota</taxon>
        <taxon>Bacilli</taxon>
        <taxon>Bacillales</taxon>
        <taxon>Paenibacillaceae</taxon>
        <taxon>Paenibacillus</taxon>
    </lineage>
</organism>
<evidence type="ECO:0000256" key="9">
    <source>
        <dbReference type="ARBA" id="ARBA00023004"/>
    </source>
</evidence>
<feature type="signal peptide" evidence="12">
    <location>
        <begin position="1"/>
        <end position="20"/>
    </location>
</feature>
<evidence type="ECO:0000256" key="6">
    <source>
        <dbReference type="ARBA" id="ARBA00022723"/>
    </source>
</evidence>
<protein>
    <recommendedName>
        <fullName evidence="10">Thiamine pyrimidine synthase</fullName>
    </recommendedName>
</protein>
<gene>
    <name evidence="14" type="ORF">ACFP56_07970</name>
</gene>
<evidence type="ECO:0000256" key="4">
    <source>
        <dbReference type="ARBA" id="ARBA00011738"/>
    </source>
</evidence>
<dbReference type="Gene3D" id="3.40.190.10">
    <property type="entry name" value="Periplasmic binding protein-like II"/>
    <property type="match status" value="2"/>
</dbReference>
<sequence length="365" mass="39682">MKRLKQLLLLLSLLAVTACSDEQKTNETVDRQDLPALGSEERIALNASAGEISYMTGFYYAASPPDIQAVLADELGYFDELGLEVTIIPGLDAEGMKFLAANQVQLASSGTPSQVIQSVAQGADISGIATFGAVGTSALLVMEDSDIYEPADLRGKTIGYHGALPANLIAMLQHNGMTIDNIKGVSVGYDPTVLSSGKVDALTIYKSNEPYQLEKLGEQVRIIDPGQFGAETSFGVLAVNNEWASQHPTVVEDFLRALLKAHEYAAANAEQAIEVLAKRSDTLYDKEAELNRWQVELALIEQSRSAELGVGWQTREQWEREAQMLLDAKVIARSLESENVMNNAFLEAIYEGSELIWLPDLNAAQ</sequence>
<evidence type="ECO:0000256" key="3">
    <source>
        <dbReference type="ARBA" id="ARBA00009406"/>
    </source>
</evidence>
<comment type="similarity">
    <text evidence="3">Belongs to the NMT1/THI5 family.</text>
</comment>
<dbReference type="RefSeq" id="WP_379233049.1">
    <property type="nucleotide sequence ID" value="NZ_JBHSTE010000002.1"/>
</dbReference>
<keyword evidence="5" id="KW-0808">Transferase</keyword>
<evidence type="ECO:0000256" key="1">
    <source>
        <dbReference type="ARBA" id="ARBA00003469"/>
    </source>
</evidence>
<evidence type="ECO:0000256" key="2">
    <source>
        <dbReference type="ARBA" id="ARBA00004948"/>
    </source>
</evidence>
<dbReference type="PROSITE" id="PS51257">
    <property type="entry name" value="PROKAR_LIPOPROTEIN"/>
    <property type="match status" value="1"/>
</dbReference>
<evidence type="ECO:0000313" key="15">
    <source>
        <dbReference type="Proteomes" id="UP001596233"/>
    </source>
</evidence>
<evidence type="ECO:0000256" key="8">
    <source>
        <dbReference type="ARBA" id="ARBA00022977"/>
    </source>
</evidence>
<name>A0ABW1V486_9BACL</name>
<proteinExistence type="inferred from homology"/>
<comment type="catalytic activity">
    <reaction evidence="11">
        <text>N(6)-(pyridoxal phosphate)-L-lysyl-[4-amino-5-hydroxymethyl-2-methylpyrimidine phosphate synthase] + L-histidyl-[4-amino-5-hydroxymethyl-2-methylpyrimidine phosphate synthase] + 2 Fe(3+) + 4 H2O = L-lysyl-[4-amino-5-hydroxymethyl-2-methylpyrimidine phosphate synthase] + (2S)-2-amino-5-hydroxy-4-oxopentanoyl-[4-amino-5-hydroxymethyl-2-methylpyrimidine phosphate synthase] + 4-amino-2-methyl-5-(phosphooxymethyl)pyrimidine + 3-oxopropanoate + 2 Fe(2+) + 2 H(+)</text>
        <dbReference type="Rhea" id="RHEA:65756"/>
        <dbReference type="Rhea" id="RHEA-COMP:16892"/>
        <dbReference type="Rhea" id="RHEA-COMP:16893"/>
        <dbReference type="Rhea" id="RHEA-COMP:16894"/>
        <dbReference type="Rhea" id="RHEA-COMP:16895"/>
        <dbReference type="ChEBI" id="CHEBI:15377"/>
        <dbReference type="ChEBI" id="CHEBI:15378"/>
        <dbReference type="ChEBI" id="CHEBI:29033"/>
        <dbReference type="ChEBI" id="CHEBI:29034"/>
        <dbReference type="ChEBI" id="CHEBI:29969"/>
        <dbReference type="ChEBI" id="CHEBI:29979"/>
        <dbReference type="ChEBI" id="CHEBI:33190"/>
        <dbReference type="ChEBI" id="CHEBI:58354"/>
        <dbReference type="ChEBI" id="CHEBI:143915"/>
        <dbReference type="ChEBI" id="CHEBI:157692"/>
    </reaction>
    <physiologicalReaction direction="left-to-right" evidence="11">
        <dbReference type="Rhea" id="RHEA:65757"/>
    </physiologicalReaction>
</comment>
<dbReference type="InterPro" id="IPR027939">
    <property type="entry name" value="NMT1/THI5"/>
</dbReference>
<keyword evidence="6" id="KW-0479">Metal-binding</keyword>
<keyword evidence="12" id="KW-0732">Signal</keyword>
<evidence type="ECO:0000256" key="12">
    <source>
        <dbReference type="SAM" id="SignalP"/>
    </source>
</evidence>
<dbReference type="SUPFAM" id="SSF53850">
    <property type="entry name" value="Periplasmic binding protein-like II"/>
    <property type="match status" value="1"/>
</dbReference>
<keyword evidence="9" id="KW-0408">Iron</keyword>
<feature type="chain" id="PRO_5045732217" description="Thiamine pyrimidine synthase" evidence="12">
    <location>
        <begin position="21"/>
        <end position="365"/>
    </location>
</feature>
<keyword evidence="8" id="KW-0784">Thiamine biosynthesis</keyword>
<dbReference type="PANTHER" id="PTHR31528:SF1">
    <property type="entry name" value="4-AMINO-5-HYDROXYMETHYL-2-METHYLPYRIMIDINE PHOSPHATE SYNTHASE THI11-RELATED"/>
    <property type="match status" value="1"/>
</dbReference>